<comment type="caution">
    <text evidence="1">The sequence shown here is derived from an EMBL/GenBank/DDBJ whole genome shotgun (WGS) entry which is preliminary data.</text>
</comment>
<keyword evidence="2" id="KW-1185">Reference proteome</keyword>
<evidence type="ECO:0000313" key="1">
    <source>
        <dbReference type="EMBL" id="KAI4342384.1"/>
    </source>
</evidence>
<sequence length="344" mass="37765">MSVTELKDRHRAVSDTVYFLRERLKQRRIQLLDTDGELMISTVEMQVYSLDWTPEKNRVISASQGGRLIVWNTLTSQKIHAIKLPCSWVMTCAFASNGQSVTYGGLDSVCSILNLNSPTDNDGSLLPVARTLSGHWGYMSSCQYVPVEDNHLTMGSGVHICVLWDISTGLRASIFGGEFQSGHTADVLSVYIGDPIQGSFCLVPVIQLPGYGTPELQVEQCAPTFHGHEGDANAVRFSPDRNNLEQDRITVLADCLISRHAANCKYIIRNMDTMKSHVNSIALSMSERLLFAGYTNGSCYVWDTLLGQVALDLASLQNSHIGRVSCLGCPQMEVPCVLAAGMQT</sequence>
<accession>A0ACB9P3T5</accession>
<gene>
    <name evidence="1" type="ORF">MLD38_027021</name>
</gene>
<organism evidence="1 2">
    <name type="scientific">Melastoma candidum</name>
    <dbReference type="NCBI Taxonomy" id="119954"/>
    <lineage>
        <taxon>Eukaryota</taxon>
        <taxon>Viridiplantae</taxon>
        <taxon>Streptophyta</taxon>
        <taxon>Embryophyta</taxon>
        <taxon>Tracheophyta</taxon>
        <taxon>Spermatophyta</taxon>
        <taxon>Magnoliopsida</taxon>
        <taxon>eudicotyledons</taxon>
        <taxon>Gunneridae</taxon>
        <taxon>Pentapetalae</taxon>
        <taxon>rosids</taxon>
        <taxon>malvids</taxon>
        <taxon>Myrtales</taxon>
        <taxon>Melastomataceae</taxon>
        <taxon>Melastomatoideae</taxon>
        <taxon>Melastomateae</taxon>
        <taxon>Melastoma</taxon>
    </lineage>
</organism>
<name>A0ACB9P3T5_9MYRT</name>
<reference evidence="2" key="1">
    <citation type="journal article" date="2023" name="Front. Plant Sci.">
        <title>Chromosomal-level genome assembly of Melastoma candidum provides insights into trichome evolution.</title>
        <authorList>
            <person name="Zhong Y."/>
            <person name="Wu W."/>
            <person name="Sun C."/>
            <person name="Zou P."/>
            <person name="Liu Y."/>
            <person name="Dai S."/>
            <person name="Zhou R."/>
        </authorList>
    </citation>
    <scope>NUCLEOTIDE SEQUENCE [LARGE SCALE GENOMIC DNA]</scope>
</reference>
<dbReference type="EMBL" id="CM042886">
    <property type="protein sequence ID" value="KAI4342384.1"/>
    <property type="molecule type" value="Genomic_DNA"/>
</dbReference>
<protein>
    <submittedName>
        <fullName evidence="1">Uncharacterized protein</fullName>
    </submittedName>
</protein>
<evidence type="ECO:0000313" key="2">
    <source>
        <dbReference type="Proteomes" id="UP001057402"/>
    </source>
</evidence>
<dbReference type="Proteomes" id="UP001057402">
    <property type="component" value="Chromosome 7"/>
</dbReference>
<proteinExistence type="predicted"/>